<gene>
    <name evidence="1" type="ORF">MHA02_20770</name>
</gene>
<dbReference type="AlphaFoldDB" id="A0A512IPQ6"/>
<sequence>MLGDAITPKPIRFGERADDRAGQLLGSVCDHLNEAERRAHFRTLCANVRSSTGLRGARLDCLLRQEAECEPDALDPVLAALDTLASVDHWHVLARYAALPRPA</sequence>
<comment type="caution">
    <text evidence="1">The sequence shown here is derived from an EMBL/GenBank/DDBJ whole genome shotgun (WGS) entry which is preliminary data.</text>
</comment>
<proteinExistence type="predicted"/>
<organism evidence="1 2">
    <name type="scientific">Methylobacterium haplocladii</name>
    <dbReference type="NCBI Taxonomy" id="1176176"/>
    <lineage>
        <taxon>Bacteria</taxon>
        <taxon>Pseudomonadati</taxon>
        <taxon>Pseudomonadota</taxon>
        <taxon>Alphaproteobacteria</taxon>
        <taxon>Hyphomicrobiales</taxon>
        <taxon>Methylobacteriaceae</taxon>
        <taxon>Methylobacterium</taxon>
    </lineage>
</organism>
<evidence type="ECO:0000313" key="2">
    <source>
        <dbReference type="Proteomes" id="UP000321258"/>
    </source>
</evidence>
<accession>A0A512IPQ6</accession>
<name>A0A512IPQ6_9HYPH</name>
<dbReference type="EMBL" id="BJZT01000021">
    <property type="protein sequence ID" value="GEO99689.1"/>
    <property type="molecule type" value="Genomic_DNA"/>
</dbReference>
<protein>
    <submittedName>
        <fullName evidence="1">Uncharacterized protein</fullName>
    </submittedName>
</protein>
<reference evidence="1 2" key="1">
    <citation type="submission" date="2019-07" db="EMBL/GenBank/DDBJ databases">
        <title>Whole genome shotgun sequence of Methylobacterium haplocladii NBRC 107714.</title>
        <authorList>
            <person name="Hosoyama A."/>
            <person name="Uohara A."/>
            <person name="Ohji S."/>
            <person name="Ichikawa N."/>
        </authorList>
    </citation>
    <scope>NUCLEOTIDE SEQUENCE [LARGE SCALE GENOMIC DNA]</scope>
    <source>
        <strain evidence="1 2">NBRC 107714</strain>
    </source>
</reference>
<dbReference type="Proteomes" id="UP000321258">
    <property type="component" value="Unassembled WGS sequence"/>
</dbReference>
<evidence type="ECO:0000313" key="1">
    <source>
        <dbReference type="EMBL" id="GEO99689.1"/>
    </source>
</evidence>
<keyword evidence="2" id="KW-1185">Reference proteome</keyword>